<evidence type="ECO:0000259" key="2">
    <source>
        <dbReference type="PROSITE" id="PS50943"/>
    </source>
</evidence>
<dbReference type="Gene3D" id="1.10.260.40">
    <property type="entry name" value="lambda repressor-like DNA-binding domains"/>
    <property type="match status" value="1"/>
</dbReference>
<dbReference type="Pfam" id="PF01381">
    <property type="entry name" value="HTH_3"/>
    <property type="match status" value="1"/>
</dbReference>
<dbReference type="EMBL" id="VSSQ01093363">
    <property type="protein sequence ID" value="MPN38253.1"/>
    <property type="molecule type" value="Genomic_DNA"/>
</dbReference>
<gene>
    <name evidence="3" type="ORF">SDC9_185777</name>
</gene>
<dbReference type="SUPFAM" id="SSF47413">
    <property type="entry name" value="lambda repressor-like DNA-binding domains"/>
    <property type="match status" value="1"/>
</dbReference>
<dbReference type="SMART" id="SM00530">
    <property type="entry name" value="HTH_XRE"/>
    <property type="match status" value="1"/>
</dbReference>
<dbReference type="AlphaFoldDB" id="A0A645HS91"/>
<keyword evidence="1" id="KW-0238">DNA-binding</keyword>
<dbReference type="PANTHER" id="PTHR46797">
    <property type="entry name" value="HTH-TYPE TRANSCRIPTIONAL REGULATOR"/>
    <property type="match status" value="1"/>
</dbReference>
<proteinExistence type="predicted"/>
<dbReference type="CDD" id="cd00093">
    <property type="entry name" value="HTH_XRE"/>
    <property type="match status" value="1"/>
</dbReference>
<protein>
    <recommendedName>
        <fullName evidence="2">HTH cro/C1-type domain-containing protein</fullName>
    </recommendedName>
</protein>
<organism evidence="3">
    <name type="scientific">bioreactor metagenome</name>
    <dbReference type="NCBI Taxonomy" id="1076179"/>
    <lineage>
        <taxon>unclassified sequences</taxon>
        <taxon>metagenomes</taxon>
        <taxon>ecological metagenomes</taxon>
    </lineage>
</organism>
<dbReference type="InterPro" id="IPR001387">
    <property type="entry name" value="Cro/C1-type_HTH"/>
</dbReference>
<dbReference type="GO" id="GO:0003700">
    <property type="term" value="F:DNA-binding transcription factor activity"/>
    <property type="evidence" value="ECO:0007669"/>
    <property type="project" value="TreeGrafter"/>
</dbReference>
<dbReference type="InterPro" id="IPR050807">
    <property type="entry name" value="TransReg_Diox_bact_type"/>
</dbReference>
<reference evidence="3" key="1">
    <citation type="submission" date="2019-08" db="EMBL/GenBank/DDBJ databases">
        <authorList>
            <person name="Kucharzyk K."/>
            <person name="Murdoch R.W."/>
            <person name="Higgins S."/>
            <person name="Loffler F."/>
        </authorList>
    </citation>
    <scope>NUCLEOTIDE SEQUENCE</scope>
</reference>
<dbReference type="GO" id="GO:0003677">
    <property type="term" value="F:DNA binding"/>
    <property type="evidence" value="ECO:0007669"/>
    <property type="project" value="UniProtKB-KW"/>
</dbReference>
<evidence type="ECO:0000256" key="1">
    <source>
        <dbReference type="ARBA" id="ARBA00023125"/>
    </source>
</evidence>
<dbReference type="InterPro" id="IPR010982">
    <property type="entry name" value="Lambda_DNA-bd_dom_sf"/>
</dbReference>
<accession>A0A645HS91</accession>
<name>A0A645HS91_9ZZZZ</name>
<sequence>MCGLRAIRQKQKLSQKELAKATGLTAASISRYETGNRKMSVDVAKRLSKALNTSWASLFEEQAATKDL</sequence>
<dbReference type="GO" id="GO:0005829">
    <property type="term" value="C:cytosol"/>
    <property type="evidence" value="ECO:0007669"/>
    <property type="project" value="TreeGrafter"/>
</dbReference>
<dbReference type="PROSITE" id="PS50943">
    <property type="entry name" value="HTH_CROC1"/>
    <property type="match status" value="1"/>
</dbReference>
<dbReference type="PANTHER" id="PTHR46797:SF1">
    <property type="entry name" value="METHYLPHOSPHONATE SYNTHASE"/>
    <property type="match status" value="1"/>
</dbReference>
<feature type="domain" description="HTH cro/C1-type" evidence="2">
    <location>
        <begin position="4"/>
        <end position="58"/>
    </location>
</feature>
<comment type="caution">
    <text evidence="3">The sequence shown here is derived from an EMBL/GenBank/DDBJ whole genome shotgun (WGS) entry which is preliminary data.</text>
</comment>
<evidence type="ECO:0000313" key="3">
    <source>
        <dbReference type="EMBL" id="MPN38253.1"/>
    </source>
</evidence>